<protein>
    <submittedName>
        <fullName evidence="1">Uncharacterized protein</fullName>
    </submittedName>
</protein>
<dbReference type="EMBL" id="LAZR01038140">
    <property type="protein sequence ID" value="KKL20324.1"/>
    <property type="molecule type" value="Genomic_DNA"/>
</dbReference>
<sequence length="57" mass="6687">MENWSNTMAKFEVIDDNGTIEDGDDIQQLIEDEDRIREENPDIKGELKFIEIHHVSN</sequence>
<evidence type="ECO:0000313" key="1">
    <source>
        <dbReference type="EMBL" id="KKL20324.1"/>
    </source>
</evidence>
<name>A0A0F9BEG1_9ZZZZ</name>
<proteinExistence type="predicted"/>
<comment type="caution">
    <text evidence="1">The sequence shown here is derived from an EMBL/GenBank/DDBJ whole genome shotgun (WGS) entry which is preliminary data.</text>
</comment>
<accession>A0A0F9BEG1</accession>
<organism evidence="1">
    <name type="scientific">marine sediment metagenome</name>
    <dbReference type="NCBI Taxonomy" id="412755"/>
    <lineage>
        <taxon>unclassified sequences</taxon>
        <taxon>metagenomes</taxon>
        <taxon>ecological metagenomes</taxon>
    </lineage>
</organism>
<gene>
    <name evidence="1" type="ORF">LCGC14_2456580</name>
</gene>
<dbReference type="AlphaFoldDB" id="A0A0F9BEG1"/>
<reference evidence="1" key="1">
    <citation type="journal article" date="2015" name="Nature">
        <title>Complex archaea that bridge the gap between prokaryotes and eukaryotes.</title>
        <authorList>
            <person name="Spang A."/>
            <person name="Saw J.H."/>
            <person name="Jorgensen S.L."/>
            <person name="Zaremba-Niedzwiedzka K."/>
            <person name="Martijn J."/>
            <person name="Lind A.E."/>
            <person name="van Eijk R."/>
            <person name="Schleper C."/>
            <person name="Guy L."/>
            <person name="Ettema T.J."/>
        </authorList>
    </citation>
    <scope>NUCLEOTIDE SEQUENCE</scope>
</reference>